<dbReference type="Proteomes" id="UP001604336">
    <property type="component" value="Unassembled WGS sequence"/>
</dbReference>
<dbReference type="AlphaFoldDB" id="A0ABD1V557"/>
<keyword evidence="2" id="KW-1185">Reference proteome</keyword>
<evidence type="ECO:0000313" key="1">
    <source>
        <dbReference type="EMBL" id="KAL2532471.1"/>
    </source>
</evidence>
<reference evidence="2" key="1">
    <citation type="submission" date="2024-07" db="EMBL/GenBank/DDBJ databases">
        <title>Two chromosome-level genome assemblies of Korean endemic species Abeliophyllum distichum and Forsythia ovata (Oleaceae).</title>
        <authorList>
            <person name="Jang H."/>
        </authorList>
    </citation>
    <scope>NUCLEOTIDE SEQUENCE [LARGE SCALE GENOMIC DNA]</scope>
</reference>
<gene>
    <name evidence="1" type="ORF">Adt_05822</name>
</gene>
<sequence length="146" mass="16677">MMKKKMMQEEIHLAKTIEVYTTPLGKTSSKLPHVDSFSQDKSSDCYALLDNMGICERASEQRASEQRINMEKTSMTLSLNMGRETETDMQAIFGMTNSCAHEVYLDIADFVWGRINGPPLLQVKMVYRNGFKGSIDTCFRLADRKY</sequence>
<comment type="caution">
    <text evidence="1">The sequence shown here is derived from an EMBL/GenBank/DDBJ whole genome shotgun (WGS) entry which is preliminary data.</text>
</comment>
<proteinExistence type="predicted"/>
<accession>A0ABD1V557</accession>
<organism evidence="1 2">
    <name type="scientific">Abeliophyllum distichum</name>
    <dbReference type="NCBI Taxonomy" id="126358"/>
    <lineage>
        <taxon>Eukaryota</taxon>
        <taxon>Viridiplantae</taxon>
        <taxon>Streptophyta</taxon>
        <taxon>Embryophyta</taxon>
        <taxon>Tracheophyta</taxon>
        <taxon>Spermatophyta</taxon>
        <taxon>Magnoliopsida</taxon>
        <taxon>eudicotyledons</taxon>
        <taxon>Gunneridae</taxon>
        <taxon>Pentapetalae</taxon>
        <taxon>asterids</taxon>
        <taxon>lamiids</taxon>
        <taxon>Lamiales</taxon>
        <taxon>Oleaceae</taxon>
        <taxon>Forsythieae</taxon>
        <taxon>Abeliophyllum</taxon>
    </lineage>
</organism>
<protein>
    <submittedName>
        <fullName evidence="1">Uncharacterized protein</fullName>
    </submittedName>
</protein>
<name>A0ABD1V557_9LAMI</name>
<dbReference type="EMBL" id="JBFOLK010000002">
    <property type="protein sequence ID" value="KAL2532471.1"/>
    <property type="molecule type" value="Genomic_DNA"/>
</dbReference>
<evidence type="ECO:0000313" key="2">
    <source>
        <dbReference type="Proteomes" id="UP001604336"/>
    </source>
</evidence>